<evidence type="ECO:0000313" key="2">
    <source>
        <dbReference type="EMBL" id="MEE4598884.1"/>
    </source>
</evidence>
<evidence type="ECO:0000313" key="3">
    <source>
        <dbReference type="Proteomes" id="UP001354709"/>
    </source>
</evidence>
<accession>A0ABU7QE37</accession>
<proteinExistence type="predicted"/>
<feature type="region of interest" description="Disordered" evidence="1">
    <location>
        <begin position="83"/>
        <end position="109"/>
    </location>
</feature>
<dbReference type="RefSeq" id="WP_330816191.1">
    <property type="nucleotide sequence ID" value="NZ_JAZBJO010000058.1"/>
</dbReference>
<protein>
    <recommendedName>
        <fullName evidence="4">Dihydrodiol dehydrogenase</fullName>
    </recommendedName>
</protein>
<name>A0ABU7QE37_9ACTN</name>
<evidence type="ECO:0008006" key="4">
    <source>
        <dbReference type="Google" id="ProtNLM"/>
    </source>
</evidence>
<dbReference type="EMBL" id="JAZBJO010000058">
    <property type="protein sequence ID" value="MEE4598884.1"/>
    <property type="molecule type" value="Genomic_DNA"/>
</dbReference>
<reference evidence="2 3" key="1">
    <citation type="submission" date="2023-11" db="EMBL/GenBank/DDBJ databases">
        <title>30 novel species of actinomycetes from the DSMZ collection.</title>
        <authorList>
            <person name="Nouioui I."/>
        </authorList>
    </citation>
    <scope>NUCLEOTIDE SEQUENCE [LARGE SCALE GENOMIC DNA]</scope>
    <source>
        <strain evidence="2 3">DSM 41524</strain>
    </source>
</reference>
<feature type="compositionally biased region" description="Basic and acidic residues" evidence="1">
    <location>
        <begin position="100"/>
        <end position="109"/>
    </location>
</feature>
<sequence length="109" mass="12047">MTEIPSDAETAAAEETRIRCLQEALEPDAGRLVIRNEFAVVAVTVHASGKGRSRLRIEDLRTRQSVELDALELESLAWSRHQGLDPLLDPSRTRWSSEPSPEHGEGSTS</sequence>
<keyword evidence="3" id="KW-1185">Reference proteome</keyword>
<evidence type="ECO:0000256" key="1">
    <source>
        <dbReference type="SAM" id="MobiDB-lite"/>
    </source>
</evidence>
<comment type="caution">
    <text evidence="2">The sequence shown here is derived from an EMBL/GenBank/DDBJ whole genome shotgun (WGS) entry which is preliminary data.</text>
</comment>
<organism evidence="2 3">
    <name type="scientific">Streptomyces asiaticus subsp. ignotus</name>
    <dbReference type="NCBI Taxonomy" id="3098222"/>
    <lineage>
        <taxon>Bacteria</taxon>
        <taxon>Bacillati</taxon>
        <taxon>Actinomycetota</taxon>
        <taxon>Actinomycetes</taxon>
        <taxon>Kitasatosporales</taxon>
        <taxon>Streptomycetaceae</taxon>
        <taxon>Streptomyces</taxon>
        <taxon>Streptomyces violaceusniger group</taxon>
    </lineage>
</organism>
<gene>
    <name evidence="2" type="ORF">V2J94_44875</name>
</gene>
<dbReference type="Proteomes" id="UP001354709">
    <property type="component" value="Unassembled WGS sequence"/>
</dbReference>